<proteinExistence type="predicted"/>
<feature type="repeat" description="TPR" evidence="1">
    <location>
        <begin position="419"/>
        <end position="452"/>
    </location>
</feature>
<feature type="compositionally biased region" description="Basic and acidic residues" evidence="2">
    <location>
        <begin position="489"/>
        <end position="501"/>
    </location>
</feature>
<keyword evidence="4" id="KW-1185">Reference proteome</keyword>
<dbReference type="InterPro" id="IPR039340">
    <property type="entry name" value="Tfc4/TFIIIC-102/Sfc4"/>
</dbReference>
<dbReference type="STRING" id="1173061.A0A0J9X9M4"/>
<evidence type="ECO:0000256" key="1">
    <source>
        <dbReference type="PROSITE-ProRule" id="PRU00339"/>
    </source>
</evidence>
<dbReference type="Pfam" id="PF13181">
    <property type="entry name" value="TPR_8"/>
    <property type="match status" value="2"/>
</dbReference>
<feature type="compositionally biased region" description="Acidic residues" evidence="2">
    <location>
        <begin position="50"/>
        <end position="62"/>
    </location>
</feature>
<comment type="caution">
    <text evidence="3">The sequence shown here is derived from an EMBL/GenBank/DDBJ whole genome shotgun (WGS) entry which is preliminary data.</text>
</comment>
<accession>A0A0J9X9M4</accession>
<dbReference type="SUPFAM" id="SSF48452">
    <property type="entry name" value="TPR-like"/>
    <property type="match status" value="3"/>
</dbReference>
<dbReference type="OrthoDB" id="9991317at2759"/>
<dbReference type="Proteomes" id="UP000242525">
    <property type="component" value="Unassembled WGS sequence"/>
</dbReference>
<dbReference type="GO" id="GO:0006383">
    <property type="term" value="P:transcription by RNA polymerase III"/>
    <property type="evidence" value="ECO:0007669"/>
    <property type="project" value="InterPro"/>
</dbReference>
<dbReference type="Gene3D" id="1.25.40.10">
    <property type="entry name" value="Tetratricopeptide repeat domain"/>
    <property type="match status" value="4"/>
</dbReference>
<dbReference type="GO" id="GO:0000127">
    <property type="term" value="C:transcription factor TFIIIC complex"/>
    <property type="evidence" value="ECO:0007669"/>
    <property type="project" value="TreeGrafter"/>
</dbReference>
<protein>
    <submittedName>
        <fullName evidence="3">Similar to Saccharomyces cerevisiae YGR047C TFC4 One of six subunits of the RNA polymerase III transcription initiation factor complex (TFIIIC)</fullName>
    </submittedName>
</protein>
<feature type="repeat" description="TPR" evidence="1">
    <location>
        <begin position="882"/>
        <end position="915"/>
    </location>
</feature>
<evidence type="ECO:0000313" key="3">
    <source>
        <dbReference type="EMBL" id="CDO53966.1"/>
    </source>
</evidence>
<keyword evidence="1" id="KW-0802">TPR repeat</keyword>
<dbReference type="EMBL" id="CCBN010000006">
    <property type="protein sequence ID" value="CDO53966.1"/>
    <property type="molecule type" value="Genomic_DNA"/>
</dbReference>
<dbReference type="InterPro" id="IPR011990">
    <property type="entry name" value="TPR-like_helical_dom_sf"/>
</dbReference>
<keyword evidence="3" id="KW-0648">Protein biosynthesis</keyword>
<dbReference type="PROSITE" id="PS50293">
    <property type="entry name" value="TPR_REGION"/>
    <property type="match status" value="1"/>
</dbReference>
<feature type="repeat" description="TPR" evidence="1">
    <location>
        <begin position="161"/>
        <end position="194"/>
    </location>
</feature>
<feature type="compositionally biased region" description="Acidic residues" evidence="2">
    <location>
        <begin position="1"/>
        <end position="16"/>
    </location>
</feature>
<reference evidence="3" key="1">
    <citation type="submission" date="2014-03" db="EMBL/GenBank/DDBJ databases">
        <authorList>
            <person name="Casaregola S."/>
        </authorList>
    </citation>
    <scope>NUCLEOTIDE SEQUENCE [LARGE SCALE GENOMIC DNA]</scope>
    <source>
        <strain evidence="3">CLIB 918</strain>
    </source>
</reference>
<organism evidence="3 4">
    <name type="scientific">Geotrichum candidum</name>
    <name type="common">Oospora lactis</name>
    <name type="synonym">Dipodascus geotrichum</name>
    <dbReference type="NCBI Taxonomy" id="1173061"/>
    <lineage>
        <taxon>Eukaryota</taxon>
        <taxon>Fungi</taxon>
        <taxon>Dikarya</taxon>
        <taxon>Ascomycota</taxon>
        <taxon>Saccharomycotina</taxon>
        <taxon>Dipodascomycetes</taxon>
        <taxon>Dipodascales</taxon>
        <taxon>Dipodascaceae</taxon>
        <taxon>Geotrichum</taxon>
    </lineage>
</organism>
<name>A0A0J9X9M4_GEOCN</name>
<sequence length="953" mass="110365">MDSGEEYIEEFSDEEWQAPSNTTREDNYYTESDNENDEEAAERVRALFSSDEEEEYEDDENEANQFLEEDKSLQKQKEKRIAKMTKSLAIKDEARIYYNLAIKEYEENRFGDAIAMLEEAIKIDPNSKLPYVLLDAIYSDIGDVDKALRAKVAAALLDRNKDDWIDVARISVELGKLDQAVVFYERAIGLDTSDTTIMFDLFELLLSMNKLEQACTLMKKIHDIHPANPEYTNRLGQVYMLQGQLQDAVNLFENILQQNKESSFIDPEIIQPFGWSELNSLAELYYKQKAWHKTIREVKSIARWILERKDETWWEDQNDDAEFDERRLEIKRSDKGKLRLDEPEKYELPLDIRVKLLLSRLQLENIEEAKHHNRFLLEADPHIYLDLFWEVGTTFMNCGYYELALELLFKLLQTDNTASELLLAIGKCEMGIRNWDEAEKWFRLVIKHDPYNVEALVGLAETCYALDRDEEARSLIEEVQLVRNEIKEKEQMKEHQDRPAIDDSSLYQETERSSGTRKIPSRAEKKRAEADADAIVEKSFRELQRYWTQIASNINNMVAVTEWTQIANTLVNIFLSVKRFYSRHGSRLTIFQRGEDADIYARLEKLSLSIKENEIDSEADSGGVIKAFRGLPIDTWFDIFMQYALLLAAYDSAASSYRVLNAAKNVTIFNTPTKLGIIKYVNMSCSYLANDPIISNDLTRQVMVSNQFVNDTYRLHSSLLASGHAATEVFRSPNSLKYFMRQIKGADSVIQQKPIKGAVSLTKEHKFKDMSAILLTLYGNMHLLTKSYNSSLSYLLRAYKIAPKEPLILLSLGIANIHRALQRQSLNRHSQILQGFSYLLEYRDVRTEDAKVIQKMLQQDVVMGGTEEAERSDSTEILWELQEIHYNLGRSFQTLGLFSLATHHYNKVLDDFPDTDGFEFNLKAHAAYNLQFIYVISGNSKLSRNYVDKYLTI</sequence>
<feature type="region of interest" description="Disordered" evidence="2">
    <location>
        <begin position="1"/>
        <end position="71"/>
    </location>
</feature>
<feature type="region of interest" description="Disordered" evidence="2">
    <location>
        <begin position="489"/>
        <end position="525"/>
    </location>
</feature>
<evidence type="ECO:0000313" key="4">
    <source>
        <dbReference type="Proteomes" id="UP000242525"/>
    </source>
</evidence>
<gene>
    <name evidence="3" type="ORF">BN980_GECA06s02584g</name>
</gene>
<feature type="repeat" description="TPR" evidence="1">
    <location>
        <begin position="94"/>
        <end position="127"/>
    </location>
</feature>
<dbReference type="InterPro" id="IPR019734">
    <property type="entry name" value="TPR_rpt"/>
</dbReference>
<dbReference type="GO" id="GO:0003743">
    <property type="term" value="F:translation initiation factor activity"/>
    <property type="evidence" value="ECO:0007669"/>
    <property type="project" value="UniProtKB-KW"/>
</dbReference>
<dbReference type="PANTHER" id="PTHR23082:SF0">
    <property type="entry name" value="GENERAL TRANSCRIPTION FACTOR 3C POLYPEPTIDE 3"/>
    <property type="match status" value="1"/>
</dbReference>
<dbReference type="AlphaFoldDB" id="A0A0J9X9M4"/>
<evidence type="ECO:0000256" key="2">
    <source>
        <dbReference type="SAM" id="MobiDB-lite"/>
    </source>
</evidence>
<dbReference type="SMART" id="SM00028">
    <property type="entry name" value="TPR"/>
    <property type="match status" value="7"/>
</dbReference>
<dbReference type="PANTHER" id="PTHR23082">
    <property type="entry name" value="TRANSCRIPTION INITIATION FACTOR IIIC TFIIIC , POLYPEPTIDE 3-RELATED"/>
    <property type="match status" value="1"/>
</dbReference>
<dbReference type="PROSITE" id="PS50005">
    <property type="entry name" value="TPR"/>
    <property type="match status" value="5"/>
</dbReference>
<keyword evidence="3" id="KW-0396">Initiation factor</keyword>
<feature type="repeat" description="TPR" evidence="1">
    <location>
        <begin position="229"/>
        <end position="262"/>
    </location>
</feature>